<dbReference type="Proteomes" id="UP000431901">
    <property type="component" value="Unassembled WGS sequence"/>
</dbReference>
<dbReference type="AlphaFoldDB" id="A0A6I4W672"/>
<evidence type="ECO:0000313" key="1">
    <source>
        <dbReference type="EMBL" id="MXQ64270.1"/>
    </source>
</evidence>
<dbReference type="OrthoDB" id="3395250at2"/>
<keyword evidence="2" id="KW-1185">Reference proteome</keyword>
<organism evidence="1 2">
    <name type="scientific">Actinomadura rayongensis</name>
    <dbReference type="NCBI Taxonomy" id="1429076"/>
    <lineage>
        <taxon>Bacteria</taxon>
        <taxon>Bacillati</taxon>
        <taxon>Actinomycetota</taxon>
        <taxon>Actinomycetes</taxon>
        <taxon>Streptosporangiales</taxon>
        <taxon>Thermomonosporaceae</taxon>
        <taxon>Actinomadura</taxon>
    </lineage>
</organism>
<sequence>MTSASLTHVATLCGKCDCGCPEVFVAPHAEPDKRVVITDDFGQKIQMSAGQFQDLVDKARAGAFDAAIGLLPSA</sequence>
<comment type="caution">
    <text evidence="1">The sequence shown here is derived from an EMBL/GenBank/DDBJ whole genome shotgun (WGS) entry which is preliminary data.</text>
</comment>
<proteinExistence type="predicted"/>
<name>A0A6I4W672_9ACTN</name>
<gene>
    <name evidence="1" type="ORF">GQ466_09490</name>
</gene>
<accession>A0A6I4W672</accession>
<dbReference type="RefSeq" id="WP_161102522.1">
    <property type="nucleotide sequence ID" value="NZ_JBHLYI010000013.1"/>
</dbReference>
<protein>
    <recommendedName>
        <fullName evidence="3">DUF397 domain-containing protein</fullName>
    </recommendedName>
</protein>
<dbReference type="EMBL" id="WUTW01000002">
    <property type="protein sequence ID" value="MXQ64270.1"/>
    <property type="molecule type" value="Genomic_DNA"/>
</dbReference>
<evidence type="ECO:0008006" key="3">
    <source>
        <dbReference type="Google" id="ProtNLM"/>
    </source>
</evidence>
<reference evidence="1 2" key="1">
    <citation type="submission" date="2019-12" db="EMBL/GenBank/DDBJ databases">
        <title>Nocardia macrotermitis sp. nov. and Nocardia aurantia sp. nov., isolated from the gut of the fungus growing-termite Macrotermes natalensis.</title>
        <authorList>
            <person name="Christine B."/>
            <person name="Rene B."/>
        </authorList>
    </citation>
    <scope>NUCLEOTIDE SEQUENCE [LARGE SCALE GENOMIC DNA]</scope>
    <source>
        <strain evidence="1 2">DSM 102126</strain>
    </source>
</reference>
<evidence type="ECO:0000313" key="2">
    <source>
        <dbReference type="Proteomes" id="UP000431901"/>
    </source>
</evidence>